<evidence type="ECO:0008006" key="6">
    <source>
        <dbReference type="Google" id="ProtNLM"/>
    </source>
</evidence>
<dbReference type="PANTHER" id="PTHR31623:SF17">
    <property type="entry name" value="F21J9.9"/>
    <property type="match status" value="1"/>
</dbReference>
<evidence type="ECO:0000256" key="1">
    <source>
        <dbReference type="ARBA" id="ARBA00009861"/>
    </source>
</evidence>
<organism evidence="4 5">
    <name type="scientific">Carnegiea gigantea</name>
    <dbReference type="NCBI Taxonomy" id="171969"/>
    <lineage>
        <taxon>Eukaryota</taxon>
        <taxon>Viridiplantae</taxon>
        <taxon>Streptophyta</taxon>
        <taxon>Embryophyta</taxon>
        <taxon>Tracheophyta</taxon>
        <taxon>Spermatophyta</taxon>
        <taxon>Magnoliopsida</taxon>
        <taxon>eudicotyledons</taxon>
        <taxon>Gunneridae</taxon>
        <taxon>Pentapetalae</taxon>
        <taxon>Caryophyllales</taxon>
        <taxon>Cactineae</taxon>
        <taxon>Cactaceae</taxon>
        <taxon>Cactoideae</taxon>
        <taxon>Echinocereeae</taxon>
        <taxon>Carnegiea</taxon>
    </lineage>
</organism>
<evidence type="ECO:0000256" key="3">
    <source>
        <dbReference type="ARBA" id="ARBA00023315"/>
    </source>
</evidence>
<keyword evidence="5" id="KW-1185">Reference proteome</keyword>
<evidence type="ECO:0000313" key="4">
    <source>
        <dbReference type="EMBL" id="KAJ8421213.1"/>
    </source>
</evidence>
<accession>A0A9Q1GJM0</accession>
<reference evidence="4" key="1">
    <citation type="submission" date="2022-04" db="EMBL/GenBank/DDBJ databases">
        <title>Carnegiea gigantea Genome sequencing and assembly v2.</title>
        <authorList>
            <person name="Copetti D."/>
            <person name="Sanderson M.J."/>
            <person name="Burquez A."/>
            <person name="Wojciechowski M.F."/>
        </authorList>
    </citation>
    <scope>NUCLEOTIDE SEQUENCE</scope>
    <source>
        <strain evidence="4">SGP5-SGP5p</strain>
        <tissue evidence="4">Aerial part</tissue>
    </source>
</reference>
<proteinExistence type="inferred from homology"/>
<dbReference type="InterPro" id="IPR023213">
    <property type="entry name" value="CAT-like_dom_sf"/>
</dbReference>
<dbReference type="Gene3D" id="3.30.559.10">
    <property type="entry name" value="Chloramphenicol acetyltransferase-like domain"/>
    <property type="match status" value="2"/>
</dbReference>
<comment type="caution">
    <text evidence="4">The sequence shown here is derived from an EMBL/GenBank/DDBJ whole genome shotgun (WGS) entry which is preliminary data.</text>
</comment>
<dbReference type="OrthoDB" id="671439at2759"/>
<dbReference type="Pfam" id="PF02458">
    <property type="entry name" value="Transferase"/>
    <property type="match status" value="1"/>
</dbReference>
<comment type="similarity">
    <text evidence="1">Belongs to the plant acyltransferase family.</text>
</comment>
<keyword evidence="3" id="KW-0012">Acyltransferase</keyword>
<protein>
    <recommendedName>
        <fullName evidence="6">Vinorine synthase</fullName>
    </recommendedName>
</protein>
<evidence type="ECO:0000256" key="2">
    <source>
        <dbReference type="ARBA" id="ARBA00022679"/>
    </source>
</evidence>
<evidence type="ECO:0000313" key="5">
    <source>
        <dbReference type="Proteomes" id="UP001153076"/>
    </source>
</evidence>
<keyword evidence="2" id="KW-0808">Transferase</keyword>
<dbReference type="EMBL" id="JAKOGI010002851">
    <property type="protein sequence ID" value="KAJ8421213.1"/>
    <property type="molecule type" value="Genomic_DNA"/>
</dbReference>
<dbReference type="GO" id="GO:0016746">
    <property type="term" value="F:acyltransferase activity"/>
    <property type="evidence" value="ECO:0007669"/>
    <property type="project" value="UniProtKB-KW"/>
</dbReference>
<name>A0A9Q1GJM0_9CARY</name>
<sequence length="428" mass="48251">MVSFKVEVTSKEIIKPSSPTPPHLKTLQLSFIDQFQPSVHVPLLFFYQNEPTQDPIDHAERSSLLKKSLSNVLVHFYPLAGRIKDKSSIDCNDEGVEFYEANVSSNLSEVIEKPNLEDLKRLLPFEPTAHDRNIILGVQVNQFSCGGMAIGVCFSHKIADGIACTFFMRAWATMARGVSNEDHDHHVVANRNFIAASYFPPRDNVNGTQTKEVALRKEKIVTRRFVFNRKMIDALKEQALNTLDGPQETAPTNAEVVTAFIWKLLMKVEGQGTTYNPNLCKTSFAVVSVDMRPRMAPPMPEDCSFGNFSWFNFTDSVNVRDCEAEHVKLVPMLRKAATKIDANYIKNLQCGHEQNQTEMKKGDNTGIVQMCCFTSVWCDYPIYEVNFGWGKPTWVCTVSIPFKNLVMLMSTRGANNSTQARYTQARLG</sequence>
<dbReference type="PANTHER" id="PTHR31623">
    <property type="entry name" value="F21J9.9"/>
    <property type="match status" value="1"/>
</dbReference>
<gene>
    <name evidence="4" type="ORF">Cgig2_028026</name>
</gene>
<dbReference type="Proteomes" id="UP001153076">
    <property type="component" value="Unassembled WGS sequence"/>
</dbReference>
<dbReference type="AlphaFoldDB" id="A0A9Q1GJM0"/>